<proteinExistence type="predicted"/>
<comment type="caution">
    <text evidence="1">The sequence shown here is derived from an EMBL/GenBank/DDBJ whole genome shotgun (WGS) entry which is preliminary data.</text>
</comment>
<dbReference type="RefSeq" id="WP_275074196.1">
    <property type="nucleotide sequence ID" value="NZ_MDSU01000001.1"/>
</dbReference>
<protein>
    <submittedName>
        <fullName evidence="1">Uncharacterized protein</fullName>
    </submittedName>
</protein>
<evidence type="ECO:0000313" key="1">
    <source>
        <dbReference type="EMBL" id="OSS42908.1"/>
    </source>
</evidence>
<dbReference type="EMBL" id="MDSU01000001">
    <property type="protein sequence ID" value="OSS42908.1"/>
    <property type="molecule type" value="Genomic_DNA"/>
</dbReference>
<gene>
    <name evidence="1" type="ORF">DESAMIL20_16</name>
</gene>
<dbReference type="Proteomes" id="UP000194141">
    <property type="component" value="Unassembled WGS sequence"/>
</dbReference>
<reference evidence="1 2" key="1">
    <citation type="journal article" date="2017" name="Front. Microbiol.">
        <title>Genome Sequence of Desulfurella amilsii Strain TR1 and Comparative Genomics of Desulfurellaceae Family.</title>
        <authorList>
            <person name="Florentino A.P."/>
            <person name="Stams A.J."/>
            <person name="Sanchez-Andrea I."/>
        </authorList>
    </citation>
    <scope>NUCLEOTIDE SEQUENCE [LARGE SCALE GENOMIC DNA]</scope>
    <source>
        <strain evidence="1 2">TR1</strain>
    </source>
</reference>
<accession>A0A1X4XZG0</accession>
<organism evidence="1 2">
    <name type="scientific">Desulfurella amilsii</name>
    <dbReference type="NCBI Taxonomy" id="1562698"/>
    <lineage>
        <taxon>Bacteria</taxon>
        <taxon>Pseudomonadati</taxon>
        <taxon>Campylobacterota</taxon>
        <taxon>Desulfurellia</taxon>
        <taxon>Desulfurellales</taxon>
        <taxon>Desulfurellaceae</taxon>
        <taxon>Desulfurella</taxon>
    </lineage>
</organism>
<name>A0A1X4XZG0_9BACT</name>
<keyword evidence="2" id="KW-1185">Reference proteome</keyword>
<sequence>MIYLVCPFCKTEQDAKNKTCKEMQSINAKSLPIRWWWGTK</sequence>
<evidence type="ECO:0000313" key="2">
    <source>
        <dbReference type="Proteomes" id="UP000194141"/>
    </source>
</evidence>
<dbReference type="AlphaFoldDB" id="A0A1X4XZG0"/>